<organism evidence="2 3">
    <name type="scientific">Prauserella cavernicola</name>
    <dbReference type="NCBI Taxonomy" id="2800127"/>
    <lineage>
        <taxon>Bacteria</taxon>
        <taxon>Bacillati</taxon>
        <taxon>Actinomycetota</taxon>
        <taxon>Actinomycetes</taxon>
        <taxon>Pseudonocardiales</taxon>
        <taxon>Pseudonocardiaceae</taxon>
        <taxon>Prauserella</taxon>
    </lineage>
</organism>
<dbReference type="InterPro" id="IPR029068">
    <property type="entry name" value="Glyas_Bleomycin-R_OHBP_Dase"/>
</dbReference>
<dbReference type="AlphaFoldDB" id="A0A934V750"/>
<reference evidence="2" key="1">
    <citation type="submission" date="2020-12" db="EMBL/GenBank/DDBJ databases">
        <title>Prauserella sp. ASG 168, a novel actinomycete isolated from cave rock.</title>
        <authorList>
            <person name="Suriyachadkun C."/>
        </authorList>
    </citation>
    <scope>NUCLEOTIDE SEQUENCE</scope>
    <source>
        <strain evidence="2">ASG 168</strain>
    </source>
</reference>
<protein>
    <submittedName>
        <fullName evidence="2">VOC family protein</fullName>
    </submittedName>
</protein>
<dbReference type="InterPro" id="IPR037523">
    <property type="entry name" value="VOC_core"/>
</dbReference>
<evidence type="ECO:0000259" key="1">
    <source>
        <dbReference type="PROSITE" id="PS51819"/>
    </source>
</evidence>
<dbReference type="Gene3D" id="3.10.180.10">
    <property type="entry name" value="2,3-Dihydroxybiphenyl 1,2-Dioxygenase, domain 1"/>
    <property type="match status" value="1"/>
</dbReference>
<dbReference type="Proteomes" id="UP000635245">
    <property type="component" value="Unassembled WGS sequence"/>
</dbReference>
<evidence type="ECO:0000313" key="2">
    <source>
        <dbReference type="EMBL" id="MBK1786373.1"/>
    </source>
</evidence>
<dbReference type="EMBL" id="JAENJH010000004">
    <property type="protein sequence ID" value="MBK1786373.1"/>
    <property type="molecule type" value="Genomic_DNA"/>
</dbReference>
<proteinExistence type="predicted"/>
<comment type="caution">
    <text evidence="2">The sequence shown here is derived from an EMBL/GenBank/DDBJ whole genome shotgun (WGS) entry which is preliminary data.</text>
</comment>
<dbReference type="CDD" id="cd06587">
    <property type="entry name" value="VOC"/>
    <property type="match status" value="1"/>
</dbReference>
<dbReference type="PROSITE" id="PS51819">
    <property type="entry name" value="VOC"/>
    <property type="match status" value="1"/>
</dbReference>
<sequence>MQIQHVLAVMSVSNISAAEEFYTRLFGRPRDNNPMPNLVEWRLNDGGWLQVHEDTERAGATQVNFAVDDLTALRTELTGRGLRPGAEEQVNKGVRLSLITDPDGNRITFVGSFRVVY</sequence>
<gene>
    <name evidence="2" type="ORF">JHE00_18740</name>
</gene>
<feature type="domain" description="VOC" evidence="1">
    <location>
        <begin position="2"/>
        <end position="112"/>
    </location>
</feature>
<name>A0A934V750_9PSEU</name>
<keyword evidence="3" id="KW-1185">Reference proteome</keyword>
<evidence type="ECO:0000313" key="3">
    <source>
        <dbReference type="Proteomes" id="UP000635245"/>
    </source>
</evidence>
<accession>A0A934V750</accession>
<dbReference type="SUPFAM" id="SSF54593">
    <property type="entry name" value="Glyoxalase/Bleomycin resistance protein/Dihydroxybiphenyl dioxygenase"/>
    <property type="match status" value="1"/>
</dbReference>